<keyword evidence="2" id="KW-0812">Transmembrane</keyword>
<dbReference type="eggNOG" id="COG0406">
    <property type="taxonomic scope" value="Bacteria"/>
</dbReference>
<dbReference type="OrthoDB" id="9782128at2"/>
<dbReference type="SUPFAM" id="SSF53254">
    <property type="entry name" value="Phosphoglycerate mutase-like"/>
    <property type="match status" value="1"/>
</dbReference>
<organism evidence="3 4">
    <name type="scientific">Hoylesella enoeca</name>
    <dbReference type="NCBI Taxonomy" id="76123"/>
    <lineage>
        <taxon>Bacteria</taxon>
        <taxon>Pseudomonadati</taxon>
        <taxon>Bacteroidota</taxon>
        <taxon>Bacteroidia</taxon>
        <taxon>Bacteroidales</taxon>
        <taxon>Prevotellaceae</taxon>
        <taxon>Hoylesella</taxon>
    </lineage>
</organism>
<evidence type="ECO:0000256" key="1">
    <source>
        <dbReference type="NCBIfam" id="TIGR03162"/>
    </source>
</evidence>
<dbReference type="KEGG" id="peo:AS203_09535"/>
<dbReference type="PANTHER" id="PTHR48100:SF1">
    <property type="entry name" value="HISTIDINE PHOSPHATASE FAMILY PROTEIN-RELATED"/>
    <property type="match status" value="1"/>
</dbReference>
<gene>
    <name evidence="3" type="ORF">AS203_09535</name>
</gene>
<proteinExistence type="predicted"/>
<keyword evidence="2" id="KW-1133">Transmembrane helix</keyword>
<dbReference type="AlphaFoldDB" id="A0A0S2KM45"/>
<dbReference type="EC" id="3.1.3.73" evidence="1"/>
<keyword evidence="4" id="KW-1185">Reference proteome</keyword>
<dbReference type="Proteomes" id="UP000056252">
    <property type="component" value="Chromosome"/>
</dbReference>
<dbReference type="Pfam" id="PF00300">
    <property type="entry name" value="His_Phos_1"/>
    <property type="match status" value="1"/>
</dbReference>
<dbReference type="InterPro" id="IPR050275">
    <property type="entry name" value="PGM_Phosphatase"/>
</dbReference>
<sequence length="179" mass="20154">MEVVLIRHTSVDVPKGTCYGWSDVPVAETFEQEAAETKAQLAAYTPFDAVFSSPLTRARKLAAFCGYAHPEVDDRLKEMYMGDWEMQRYDEIEDGGLQRWYDDYMHLAATNGESFPILYARVAAFLNELKSRPYRRVAVFAHGGVLICAGIYGGLFSPDHAFEHLAPYGGIEVIHYSDD</sequence>
<dbReference type="InterPro" id="IPR013078">
    <property type="entry name" value="His_Pase_superF_clade-1"/>
</dbReference>
<evidence type="ECO:0000256" key="2">
    <source>
        <dbReference type="SAM" id="Phobius"/>
    </source>
</evidence>
<dbReference type="Gene3D" id="3.40.50.1240">
    <property type="entry name" value="Phosphoglycerate mutase-like"/>
    <property type="match status" value="1"/>
</dbReference>
<dbReference type="GO" id="GO:0009236">
    <property type="term" value="P:cobalamin biosynthetic process"/>
    <property type="evidence" value="ECO:0007669"/>
    <property type="project" value="UniProtKB-UniRule"/>
</dbReference>
<dbReference type="InterPro" id="IPR029033">
    <property type="entry name" value="His_PPase_superfam"/>
</dbReference>
<dbReference type="SMART" id="SM00855">
    <property type="entry name" value="PGAM"/>
    <property type="match status" value="1"/>
</dbReference>
<dbReference type="GO" id="GO:0043755">
    <property type="term" value="F:alpha-ribazole phosphatase activity"/>
    <property type="evidence" value="ECO:0007669"/>
    <property type="project" value="UniProtKB-UniRule"/>
</dbReference>
<dbReference type="STRING" id="76123.AS203_09535"/>
<evidence type="ECO:0000313" key="3">
    <source>
        <dbReference type="EMBL" id="ALO49301.1"/>
    </source>
</evidence>
<dbReference type="GO" id="GO:0005737">
    <property type="term" value="C:cytoplasm"/>
    <property type="evidence" value="ECO:0007669"/>
    <property type="project" value="TreeGrafter"/>
</dbReference>
<dbReference type="PANTHER" id="PTHR48100">
    <property type="entry name" value="BROAD-SPECIFICITY PHOSPHATASE YOR283W-RELATED"/>
    <property type="match status" value="1"/>
</dbReference>
<dbReference type="RefSeq" id="WP_025066355.1">
    <property type="nucleotide sequence ID" value="NZ_CP013195.1"/>
</dbReference>
<reference evidence="4" key="1">
    <citation type="submission" date="2015-11" db="EMBL/GenBank/DDBJ databases">
        <authorList>
            <person name="Holder M.E."/>
            <person name="Ajami N.J."/>
            <person name="Petrosino J.F."/>
        </authorList>
    </citation>
    <scope>NUCLEOTIDE SEQUENCE [LARGE SCALE GENOMIC DNA]</scope>
    <source>
        <strain evidence="4">F0113</strain>
    </source>
</reference>
<dbReference type="InterPro" id="IPR017578">
    <property type="entry name" value="Ribazole_CobC"/>
</dbReference>
<protein>
    <recommendedName>
        <fullName evidence="1">Alpha-ribazole phosphatase</fullName>
        <ecNumber evidence="1">3.1.3.73</ecNumber>
    </recommendedName>
</protein>
<dbReference type="NCBIfam" id="TIGR03162">
    <property type="entry name" value="ribazole_cobC"/>
    <property type="match status" value="1"/>
</dbReference>
<accession>A0A0S2KM45</accession>
<dbReference type="CDD" id="cd07067">
    <property type="entry name" value="HP_PGM_like"/>
    <property type="match status" value="1"/>
</dbReference>
<name>A0A0S2KM45_9BACT</name>
<keyword evidence="2" id="KW-0472">Membrane</keyword>
<dbReference type="EMBL" id="CP013195">
    <property type="protein sequence ID" value="ALO49301.1"/>
    <property type="molecule type" value="Genomic_DNA"/>
</dbReference>
<feature type="transmembrane region" description="Helical" evidence="2">
    <location>
        <begin position="137"/>
        <end position="155"/>
    </location>
</feature>
<evidence type="ECO:0000313" key="4">
    <source>
        <dbReference type="Proteomes" id="UP000056252"/>
    </source>
</evidence>